<evidence type="ECO:0000313" key="6">
    <source>
        <dbReference type="EMBL" id="GAA4879097.1"/>
    </source>
</evidence>
<dbReference type="NCBIfam" id="TIGR03989">
    <property type="entry name" value="Rxyl_3153"/>
    <property type="match status" value="1"/>
</dbReference>
<evidence type="ECO:0000313" key="7">
    <source>
        <dbReference type="Proteomes" id="UP001500457"/>
    </source>
</evidence>
<sequence>MLTRGAVLREVPGRYEVVELEVDDPRPGEIRVQMVASGLCHSDDHHATGDMKVGILPFAGGHEGSGIVEAVGPHTPGFEEGDHVVFSFLPACGRCRWCATGHQNLCDMGAAAGTNARWDDPTSFRLALDGAPVGQMCGLSTFCEHTTVATASAIKVDPWIPLETACLTGCGVGTGWGAAVNSAEVEPGHVVIVMGVGGIGINAVQGAAHAGALAVIAVDPVEFKRTQALALGATHAVADIAEATEIGRELTNGQGADAAIVAVGVTTGRHVGAALRAVRKAGTCVVVGLGATRTGDGDIPLTELVLYQKRLQGSLFGASAPTADIPAQLRLHQAGALKLDELITTRYTLDEIATGFDDMHAGRNLRGVVVF</sequence>
<dbReference type="SUPFAM" id="SSF51735">
    <property type="entry name" value="NAD(P)-binding Rossmann-fold domains"/>
    <property type="match status" value="1"/>
</dbReference>
<keyword evidence="4" id="KW-0520">NAD</keyword>
<dbReference type="RefSeq" id="WP_274232364.1">
    <property type="nucleotide sequence ID" value="NZ_BAABHQ010000008.1"/>
</dbReference>
<evidence type="ECO:0000256" key="4">
    <source>
        <dbReference type="ARBA" id="ARBA00023027"/>
    </source>
</evidence>
<dbReference type="CDD" id="cd08279">
    <property type="entry name" value="Zn_ADH_class_III"/>
    <property type="match status" value="1"/>
</dbReference>
<organism evidence="6 7">
    <name type="scientific">Actinomycetospora straminea</name>
    <dbReference type="NCBI Taxonomy" id="663607"/>
    <lineage>
        <taxon>Bacteria</taxon>
        <taxon>Bacillati</taxon>
        <taxon>Actinomycetota</taxon>
        <taxon>Actinomycetes</taxon>
        <taxon>Pseudonocardiales</taxon>
        <taxon>Pseudonocardiaceae</taxon>
        <taxon>Actinomycetospora</taxon>
    </lineage>
</organism>
<evidence type="ECO:0000256" key="1">
    <source>
        <dbReference type="ARBA" id="ARBA00008072"/>
    </source>
</evidence>
<keyword evidence="7" id="KW-1185">Reference proteome</keyword>
<dbReference type="InterPro" id="IPR011032">
    <property type="entry name" value="GroES-like_sf"/>
</dbReference>
<gene>
    <name evidence="6" type="ORF">GCM10023203_32110</name>
</gene>
<proteinExistence type="inferred from homology"/>
<keyword evidence="2" id="KW-0479">Metal-binding</keyword>
<dbReference type="Proteomes" id="UP001500457">
    <property type="component" value="Unassembled WGS sequence"/>
</dbReference>
<dbReference type="EMBL" id="BAABHQ010000008">
    <property type="protein sequence ID" value="GAA4879097.1"/>
    <property type="molecule type" value="Genomic_DNA"/>
</dbReference>
<dbReference type="SUPFAM" id="SSF50129">
    <property type="entry name" value="GroES-like"/>
    <property type="match status" value="2"/>
</dbReference>
<dbReference type="PANTHER" id="PTHR43880:SF12">
    <property type="entry name" value="ALCOHOL DEHYDROGENASE CLASS-3"/>
    <property type="match status" value="1"/>
</dbReference>
<dbReference type="PANTHER" id="PTHR43880">
    <property type="entry name" value="ALCOHOL DEHYDROGENASE"/>
    <property type="match status" value="1"/>
</dbReference>
<accession>A0ABP9EH91</accession>
<dbReference type="InterPro" id="IPR020843">
    <property type="entry name" value="ER"/>
</dbReference>
<dbReference type="InterPro" id="IPR013149">
    <property type="entry name" value="ADH-like_C"/>
</dbReference>
<dbReference type="Gene3D" id="3.40.50.720">
    <property type="entry name" value="NAD(P)-binding Rossmann-like Domain"/>
    <property type="match status" value="1"/>
</dbReference>
<comment type="caution">
    <text evidence="6">The sequence shown here is derived from an EMBL/GenBank/DDBJ whole genome shotgun (WGS) entry which is preliminary data.</text>
</comment>
<evidence type="ECO:0000259" key="5">
    <source>
        <dbReference type="SMART" id="SM00829"/>
    </source>
</evidence>
<dbReference type="InterPro" id="IPR023921">
    <property type="entry name" value="ADH_Zn_actinomycetes"/>
</dbReference>
<comment type="similarity">
    <text evidence="1">Belongs to the zinc-containing alcohol dehydrogenase family.</text>
</comment>
<dbReference type="SMART" id="SM00829">
    <property type="entry name" value="PKS_ER"/>
    <property type="match status" value="1"/>
</dbReference>
<name>A0ABP9EH91_9PSEU</name>
<keyword evidence="3" id="KW-0862">Zinc</keyword>
<dbReference type="InterPro" id="IPR013154">
    <property type="entry name" value="ADH-like_N"/>
</dbReference>
<dbReference type="Gene3D" id="3.90.180.10">
    <property type="entry name" value="Medium-chain alcohol dehydrogenases, catalytic domain"/>
    <property type="match status" value="1"/>
</dbReference>
<dbReference type="InterPro" id="IPR036291">
    <property type="entry name" value="NAD(P)-bd_dom_sf"/>
</dbReference>
<protein>
    <submittedName>
        <fullName evidence="6">NDMA-dependent alcohol dehydrogenase</fullName>
    </submittedName>
</protein>
<evidence type="ECO:0000256" key="2">
    <source>
        <dbReference type="ARBA" id="ARBA00022723"/>
    </source>
</evidence>
<reference evidence="7" key="1">
    <citation type="journal article" date="2019" name="Int. J. Syst. Evol. Microbiol.">
        <title>The Global Catalogue of Microorganisms (GCM) 10K type strain sequencing project: providing services to taxonomists for standard genome sequencing and annotation.</title>
        <authorList>
            <consortium name="The Broad Institute Genomics Platform"/>
            <consortium name="The Broad Institute Genome Sequencing Center for Infectious Disease"/>
            <person name="Wu L."/>
            <person name="Ma J."/>
        </authorList>
    </citation>
    <scope>NUCLEOTIDE SEQUENCE [LARGE SCALE GENOMIC DNA]</scope>
    <source>
        <strain evidence="7">JCM 17983</strain>
    </source>
</reference>
<feature type="domain" description="Enoyl reductase (ER)" evidence="5">
    <location>
        <begin position="13"/>
        <end position="371"/>
    </location>
</feature>
<dbReference type="Pfam" id="PF08240">
    <property type="entry name" value="ADH_N"/>
    <property type="match status" value="1"/>
</dbReference>
<dbReference type="Pfam" id="PF00107">
    <property type="entry name" value="ADH_zinc_N"/>
    <property type="match status" value="1"/>
</dbReference>
<evidence type="ECO:0000256" key="3">
    <source>
        <dbReference type="ARBA" id="ARBA00022833"/>
    </source>
</evidence>